<dbReference type="InterPro" id="IPR044730">
    <property type="entry name" value="RNase_H-like_dom_plant"/>
</dbReference>
<dbReference type="InterPro" id="IPR002156">
    <property type="entry name" value="RNaseH_domain"/>
</dbReference>
<protein>
    <recommendedName>
        <fullName evidence="1">RNase H type-1 domain-containing protein</fullName>
    </recommendedName>
</protein>
<reference evidence="2" key="1">
    <citation type="submission" date="2022-08" db="EMBL/GenBank/DDBJ databases">
        <authorList>
            <person name="Gutierrez-Valencia J."/>
        </authorList>
    </citation>
    <scope>NUCLEOTIDE SEQUENCE</scope>
</reference>
<dbReference type="InterPro" id="IPR036397">
    <property type="entry name" value="RNaseH_sf"/>
</dbReference>
<gene>
    <name evidence="2" type="ORF">LITE_LOCUS7531</name>
</gene>
<name>A0AAV0I6Z4_9ROSI</name>
<dbReference type="PANTHER" id="PTHR47723:SF13">
    <property type="entry name" value="PUTATIVE-RELATED"/>
    <property type="match status" value="1"/>
</dbReference>
<dbReference type="CDD" id="cd06222">
    <property type="entry name" value="RNase_H_like"/>
    <property type="match status" value="1"/>
</dbReference>
<dbReference type="GO" id="GO:0004523">
    <property type="term" value="F:RNA-DNA hybrid ribonuclease activity"/>
    <property type="evidence" value="ECO:0007669"/>
    <property type="project" value="InterPro"/>
</dbReference>
<accession>A0AAV0I6Z4</accession>
<dbReference type="AlphaFoldDB" id="A0AAV0I6Z4"/>
<dbReference type="Pfam" id="PF13456">
    <property type="entry name" value="RVT_3"/>
    <property type="match status" value="1"/>
</dbReference>
<dbReference type="InterPro" id="IPR053151">
    <property type="entry name" value="RNase_H-like"/>
</dbReference>
<dbReference type="PROSITE" id="PS50879">
    <property type="entry name" value="RNASE_H_1"/>
    <property type="match status" value="1"/>
</dbReference>
<dbReference type="Proteomes" id="UP001154282">
    <property type="component" value="Unassembled WGS sequence"/>
</dbReference>
<proteinExistence type="predicted"/>
<feature type="domain" description="RNase H type-1" evidence="1">
    <location>
        <begin position="8"/>
        <end position="137"/>
    </location>
</feature>
<dbReference type="GO" id="GO:0003676">
    <property type="term" value="F:nucleic acid binding"/>
    <property type="evidence" value="ECO:0007669"/>
    <property type="project" value="InterPro"/>
</dbReference>
<evidence type="ECO:0000313" key="3">
    <source>
        <dbReference type="Proteomes" id="UP001154282"/>
    </source>
</evidence>
<dbReference type="Gene3D" id="3.30.420.10">
    <property type="entry name" value="Ribonuclease H-like superfamily/Ribonuclease H"/>
    <property type="match status" value="1"/>
</dbReference>
<dbReference type="EMBL" id="CAMGYJ010000003">
    <property type="protein sequence ID" value="CAI0392409.1"/>
    <property type="molecule type" value="Genomic_DNA"/>
</dbReference>
<organism evidence="2 3">
    <name type="scientific">Linum tenue</name>
    <dbReference type="NCBI Taxonomy" id="586396"/>
    <lineage>
        <taxon>Eukaryota</taxon>
        <taxon>Viridiplantae</taxon>
        <taxon>Streptophyta</taxon>
        <taxon>Embryophyta</taxon>
        <taxon>Tracheophyta</taxon>
        <taxon>Spermatophyta</taxon>
        <taxon>Magnoliopsida</taxon>
        <taxon>eudicotyledons</taxon>
        <taxon>Gunneridae</taxon>
        <taxon>Pentapetalae</taxon>
        <taxon>rosids</taxon>
        <taxon>fabids</taxon>
        <taxon>Malpighiales</taxon>
        <taxon>Linaceae</taxon>
        <taxon>Linum</taxon>
    </lineage>
</organism>
<sequence>MIGWSLPPAGWCSVNTDGSVILASQSSTAGGVVRDDQGRFLGAFTMNLGGGSITRAELMGMLQGLKRAWELDVKKVVLLTDSKAAIELLDSAASSHPHYRLVVQVRQMIQREWEVRVEHTFREGNVVADFLASTGHSLPLGLHLVSIPSPQLNYWLLFDLVGSQTPRLVPL</sequence>
<dbReference type="InterPro" id="IPR012337">
    <property type="entry name" value="RNaseH-like_sf"/>
</dbReference>
<evidence type="ECO:0000313" key="2">
    <source>
        <dbReference type="EMBL" id="CAI0392409.1"/>
    </source>
</evidence>
<comment type="caution">
    <text evidence="2">The sequence shown here is derived from an EMBL/GenBank/DDBJ whole genome shotgun (WGS) entry which is preliminary data.</text>
</comment>
<dbReference type="SUPFAM" id="SSF53098">
    <property type="entry name" value="Ribonuclease H-like"/>
    <property type="match status" value="1"/>
</dbReference>
<evidence type="ECO:0000259" key="1">
    <source>
        <dbReference type="PROSITE" id="PS50879"/>
    </source>
</evidence>
<keyword evidence="3" id="KW-1185">Reference proteome</keyword>
<dbReference type="PANTHER" id="PTHR47723">
    <property type="entry name" value="OS05G0353850 PROTEIN"/>
    <property type="match status" value="1"/>
</dbReference>